<feature type="transmembrane region" description="Helical" evidence="10">
    <location>
        <begin position="164"/>
        <end position="184"/>
    </location>
</feature>
<feature type="repeat" description="TNFR-Cys" evidence="9">
    <location>
        <begin position="71"/>
        <end position="111"/>
    </location>
</feature>
<keyword evidence="3 11" id="KW-0732">Signal</keyword>
<keyword evidence="2" id="KW-0053">Apoptosis</keyword>
<dbReference type="SUPFAM" id="SSF47986">
    <property type="entry name" value="DEATH domain"/>
    <property type="match status" value="1"/>
</dbReference>
<dbReference type="PROSITE" id="PS50017">
    <property type="entry name" value="DEATH_DOMAIN"/>
    <property type="match status" value="1"/>
</dbReference>
<keyword evidence="4" id="KW-0677">Repeat</keyword>
<evidence type="ECO:0008006" key="16">
    <source>
        <dbReference type="Google" id="ProtNLM"/>
    </source>
</evidence>
<evidence type="ECO:0000313" key="14">
    <source>
        <dbReference type="EMBL" id="KAJ7414283.1"/>
    </source>
</evidence>
<evidence type="ECO:0000256" key="1">
    <source>
        <dbReference type="ARBA" id="ARBA00004370"/>
    </source>
</evidence>
<dbReference type="SMART" id="SM00208">
    <property type="entry name" value="TNFR"/>
    <property type="match status" value="2"/>
</dbReference>
<dbReference type="PANTHER" id="PTHR46330">
    <property type="entry name" value="TUMOR NECROSIS FACTOR RECEPTOR SUPERFAMILY MEMBER 10B"/>
    <property type="match status" value="1"/>
</dbReference>
<feature type="disulfide bond" evidence="9">
    <location>
        <begin position="90"/>
        <end position="103"/>
    </location>
</feature>
<feature type="disulfide bond" evidence="9">
    <location>
        <begin position="93"/>
        <end position="111"/>
    </location>
</feature>
<accession>A0ABQ9D3C5</accession>
<dbReference type="Pfam" id="PF00531">
    <property type="entry name" value="Death"/>
    <property type="match status" value="1"/>
</dbReference>
<evidence type="ECO:0000256" key="7">
    <source>
        <dbReference type="ARBA" id="ARBA00023170"/>
    </source>
</evidence>
<dbReference type="Pfam" id="PF00020">
    <property type="entry name" value="TNFR_c6"/>
    <property type="match status" value="2"/>
</dbReference>
<evidence type="ECO:0000256" key="10">
    <source>
        <dbReference type="SAM" id="Phobius"/>
    </source>
</evidence>
<evidence type="ECO:0000256" key="4">
    <source>
        <dbReference type="ARBA" id="ARBA00022737"/>
    </source>
</evidence>
<comment type="caution">
    <text evidence="14">The sequence shown here is derived from an EMBL/GenBank/DDBJ whole genome shotgun (WGS) entry which is preliminary data.</text>
</comment>
<evidence type="ECO:0000256" key="8">
    <source>
        <dbReference type="ARBA" id="ARBA00023180"/>
    </source>
</evidence>
<feature type="disulfide bond" evidence="9">
    <location>
        <begin position="135"/>
        <end position="153"/>
    </location>
</feature>
<gene>
    <name evidence="14" type="ORF">WISP_85078</name>
</gene>
<evidence type="ECO:0000313" key="15">
    <source>
        <dbReference type="Proteomes" id="UP001145742"/>
    </source>
</evidence>
<evidence type="ECO:0000256" key="5">
    <source>
        <dbReference type="ARBA" id="ARBA00023136"/>
    </source>
</evidence>
<dbReference type="PROSITE" id="PS50050">
    <property type="entry name" value="TNFR_NGFR_2"/>
    <property type="match status" value="2"/>
</dbReference>
<dbReference type="Gene3D" id="1.10.533.10">
    <property type="entry name" value="Death Domain, Fas"/>
    <property type="match status" value="1"/>
</dbReference>
<dbReference type="SMART" id="SM00005">
    <property type="entry name" value="DEATH"/>
    <property type="match status" value="1"/>
</dbReference>
<evidence type="ECO:0000256" key="2">
    <source>
        <dbReference type="ARBA" id="ARBA00022703"/>
    </source>
</evidence>
<feature type="domain" description="TNFR-Cys" evidence="13">
    <location>
        <begin position="71"/>
        <end position="111"/>
    </location>
</feature>
<dbReference type="EMBL" id="WHWB01034073">
    <property type="protein sequence ID" value="KAJ7414283.1"/>
    <property type="molecule type" value="Genomic_DNA"/>
</dbReference>
<proteinExistence type="predicted"/>
<feature type="repeat" description="TNFR-Cys" evidence="9">
    <location>
        <begin position="112"/>
        <end position="153"/>
    </location>
</feature>
<dbReference type="InterPro" id="IPR011029">
    <property type="entry name" value="DEATH-like_dom_sf"/>
</dbReference>
<evidence type="ECO:0000256" key="6">
    <source>
        <dbReference type="ARBA" id="ARBA00023157"/>
    </source>
</evidence>
<reference evidence="14" key="1">
    <citation type="submission" date="2019-10" db="EMBL/GenBank/DDBJ databases">
        <authorList>
            <person name="Soares A.E.R."/>
            <person name="Aleixo A."/>
            <person name="Schneider P."/>
            <person name="Miyaki C.Y."/>
            <person name="Schneider M.P."/>
            <person name="Mello C."/>
            <person name="Vasconcelos A.T.R."/>
        </authorList>
    </citation>
    <scope>NUCLEOTIDE SEQUENCE</scope>
    <source>
        <tissue evidence="14">Muscle</tissue>
    </source>
</reference>
<comment type="subcellular location">
    <subcellularLocation>
        <location evidence="1">Membrane</location>
    </subcellularLocation>
</comment>
<comment type="caution">
    <text evidence="9">Lacks conserved residue(s) required for the propagation of feature annotation.</text>
</comment>
<keyword evidence="5 10" id="KW-0472">Membrane</keyword>
<keyword evidence="15" id="KW-1185">Reference proteome</keyword>
<keyword evidence="7" id="KW-0675">Receptor</keyword>
<evidence type="ECO:0000259" key="12">
    <source>
        <dbReference type="PROSITE" id="PS50017"/>
    </source>
</evidence>
<dbReference type="Proteomes" id="UP001145742">
    <property type="component" value="Unassembled WGS sequence"/>
</dbReference>
<evidence type="ECO:0000256" key="3">
    <source>
        <dbReference type="ARBA" id="ARBA00022729"/>
    </source>
</evidence>
<dbReference type="InterPro" id="IPR000488">
    <property type="entry name" value="Death_dom"/>
</dbReference>
<feature type="signal peptide" evidence="11">
    <location>
        <begin position="1"/>
        <end position="25"/>
    </location>
</feature>
<feature type="disulfide bond" evidence="9">
    <location>
        <begin position="72"/>
        <end position="87"/>
    </location>
</feature>
<feature type="disulfide bond" evidence="9">
    <location>
        <begin position="113"/>
        <end position="128"/>
    </location>
</feature>
<feature type="domain" description="Death" evidence="12">
    <location>
        <begin position="209"/>
        <end position="272"/>
    </location>
</feature>
<dbReference type="SUPFAM" id="SSF57586">
    <property type="entry name" value="TNF receptor-like"/>
    <property type="match status" value="2"/>
</dbReference>
<feature type="chain" id="PRO_5046732916" description="TR10A factor" evidence="11">
    <location>
        <begin position="26"/>
        <end position="291"/>
    </location>
</feature>
<dbReference type="PANTHER" id="PTHR46330:SF6">
    <property type="entry name" value="HEMATOPOIETIC DEATH RECEPTOR-RELATED"/>
    <property type="match status" value="1"/>
</dbReference>
<dbReference type="InterPro" id="IPR052491">
    <property type="entry name" value="TNFRSF10"/>
</dbReference>
<evidence type="ECO:0000259" key="13">
    <source>
        <dbReference type="PROSITE" id="PS50050"/>
    </source>
</evidence>
<protein>
    <recommendedName>
        <fullName evidence="16">TR10A factor</fullName>
    </recommendedName>
</protein>
<evidence type="ECO:0000256" key="11">
    <source>
        <dbReference type="SAM" id="SignalP"/>
    </source>
</evidence>
<keyword evidence="6 9" id="KW-1015">Disulfide bond</keyword>
<dbReference type="Gene3D" id="2.10.50.10">
    <property type="entry name" value="Tumor Necrosis Factor Receptor, subunit A, domain 2"/>
    <property type="match status" value="2"/>
</dbReference>
<sequence length="291" mass="32951">MLRMTTRLCHPLLLLLAAAAFGTDAAALNRMNYSDPLNSSRTKRDVYNVCPLGTYFAKYCEDPEGCSSCLPCKDNEYMDRPNYGDSCYECLKCREDQVEQSPCQPTRNRECVCKEGTFCDPNQPCEMCQKCRSQCPEGQEVLSPCRPDKDTQCGPATNISSFSYHWIILIMALLGVALLACCVWKCPCCCPALRDTFYIFAEHLHFDYWCKFGRSLGMGINDLPQQRDNEELYKMLQKWHQKVGSDASVNMLLETLDQLDLRGVADFISDELRSKGWNEATEEASDGHAVP</sequence>
<name>A0ABQ9D3C5_9PASS</name>
<evidence type="ECO:0000256" key="9">
    <source>
        <dbReference type="PROSITE-ProRule" id="PRU00206"/>
    </source>
</evidence>
<keyword evidence="10" id="KW-1133">Transmembrane helix</keyword>
<keyword evidence="8" id="KW-0325">Glycoprotein</keyword>
<organism evidence="14 15">
    <name type="scientific">Willisornis vidua</name>
    <name type="common">Xingu scale-backed antbird</name>
    <dbReference type="NCBI Taxonomy" id="1566151"/>
    <lineage>
        <taxon>Eukaryota</taxon>
        <taxon>Metazoa</taxon>
        <taxon>Chordata</taxon>
        <taxon>Craniata</taxon>
        <taxon>Vertebrata</taxon>
        <taxon>Euteleostomi</taxon>
        <taxon>Archelosauria</taxon>
        <taxon>Archosauria</taxon>
        <taxon>Dinosauria</taxon>
        <taxon>Saurischia</taxon>
        <taxon>Theropoda</taxon>
        <taxon>Coelurosauria</taxon>
        <taxon>Aves</taxon>
        <taxon>Neognathae</taxon>
        <taxon>Neoaves</taxon>
        <taxon>Telluraves</taxon>
        <taxon>Australaves</taxon>
        <taxon>Passeriformes</taxon>
        <taxon>Thamnophilidae</taxon>
        <taxon>Willisornis</taxon>
    </lineage>
</organism>
<feature type="domain" description="TNFR-Cys" evidence="13">
    <location>
        <begin position="112"/>
        <end position="153"/>
    </location>
</feature>
<keyword evidence="10" id="KW-0812">Transmembrane</keyword>
<dbReference type="InterPro" id="IPR001368">
    <property type="entry name" value="TNFR/NGFR_Cys_rich_reg"/>
</dbReference>